<accession>A0A2J7PFW8</accession>
<comment type="caution">
    <text evidence="2">The sequence shown here is derived from an EMBL/GenBank/DDBJ whole genome shotgun (WGS) entry which is preliminary data.</text>
</comment>
<dbReference type="EMBL" id="NEVH01025640">
    <property type="protein sequence ID" value="PNF15234.1"/>
    <property type="molecule type" value="Genomic_DNA"/>
</dbReference>
<feature type="region of interest" description="Disordered" evidence="1">
    <location>
        <begin position="147"/>
        <end position="177"/>
    </location>
</feature>
<feature type="region of interest" description="Disordered" evidence="1">
    <location>
        <begin position="1"/>
        <end position="30"/>
    </location>
</feature>
<dbReference type="PANTHER" id="PTHR36688:SF1">
    <property type="entry name" value="ENDONUCLEASE_EXONUCLEASE_PHOSPHATASE DOMAIN-CONTAINING PROTEIN"/>
    <property type="match status" value="1"/>
</dbReference>
<dbReference type="STRING" id="105785.A0A2J7PFW8"/>
<protein>
    <recommendedName>
        <fullName evidence="4">Reverse transcriptase domain-containing protein</fullName>
    </recommendedName>
</protein>
<evidence type="ECO:0008006" key="4">
    <source>
        <dbReference type="Google" id="ProtNLM"/>
    </source>
</evidence>
<evidence type="ECO:0000313" key="2">
    <source>
        <dbReference type="EMBL" id="PNF15234.1"/>
    </source>
</evidence>
<name>A0A2J7PFW8_9NEOP</name>
<sequence>MEETPKNKRKPISASPPIRKFTSPPGNWARSDKEKADLLAQHLQEVFTPHNNNQVQEVNSLLNEPIQKHQRPKLFTLKEMQETINTLKPKQAPGHDNITAVILKHLPRKGQIKLLYIFNDILRLDYWPRPLKITQIIMILKPGKKSNRRHILPTNKPSTHNFKSPRKTNTQQNKPRIKPKTWIPNHQFGFRRAHSTIQQSHRIANTITNALNDKQYCTVAFLDIAQAFDSLASWLTLQNKKNLPNKSLQPTQVIFQRKIIRSQNK</sequence>
<dbReference type="Proteomes" id="UP000235965">
    <property type="component" value="Unassembled WGS sequence"/>
</dbReference>
<evidence type="ECO:0000256" key="1">
    <source>
        <dbReference type="SAM" id="MobiDB-lite"/>
    </source>
</evidence>
<evidence type="ECO:0000313" key="3">
    <source>
        <dbReference type="Proteomes" id="UP000235965"/>
    </source>
</evidence>
<dbReference type="InParanoid" id="A0A2J7PFW8"/>
<dbReference type="InterPro" id="IPR052560">
    <property type="entry name" value="RdDP_mobile_element"/>
</dbReference>
<proteinExistence type="predicted"/>
<gene>
    <name evidence="2" type="ORF">B7P43_G13441</name>
</gene>
<keyword evidence="3" id="KW-1185">Reference proteome</keyword>
<organism evidence="2 3">
    <name type="scientific">Cryptotermes secundus</name>
    <dbReference type="NCBI Taxonomy" id="105785"/>
    <lineage>
        <taxon>Eukaryota</taxon>
        <taxon>Metazoa</taxon>
        <taxon>Ecdysozoa</taxon>
        <taxon>Arthropoda</taxon>
        <taxon>Hexapoda</taxon>
        <taxon>Insecta</taxon>
        <taxon>Pterygota</taxon>
        <taxon>Neoptera</taxon>
        <taxon>Polyneoptera</taxon>
        <taxon>Dictyoptera</taxon>
        <taxon>Blattodea</taxon>
        <taxon>Blattoidea</taxon>
        <taxon>Termitoidae</taxon>
        <taxon>Kalotermitidae</taxon>
        <taxon>Cryptotermitinae</taxon>
        <taxon>Cryptotermes</taxon>
    </lineage>
</organism>
<reference evidence="2 3" key="1">
    <citation type="submission" date="2017-12" db="EMBL/GenBank/DDBJ databases">
        <title>Hemimetabolous genomes reveal molecular basis of termite eusociality.</title>
        <authorList>
            <person name="Harrison M.C."/>
            <person name="Jongepier E."/>
            <person name="Robertson H.M."/>
            <person name="Arning N."/>
            <person name="Bitard-Feildel T."/>
            <person name="Chao H."/>
            <person name="Childers C.P."/>
            <person name="Dinh H."/>
            <person name="Doddapaneni H."/>
            <person name="Dugan S."/>
            <person name="Gowin J."/>
            <person name="Greiner C."/>
            <person name="Han Y."/>
            <person name="Hu H."/>
            <person name="Hughes D.S.T."/>
            <person name="Huylmans A.-K."/>
            <person name="Kemena C."/>
            <person name="Kremer L.P.M."/>
            <person name="Lee S.L."/>
            <person name="Lopez-Ezquerra A."/>
            <person name="Mallet L."/>
            <person name="Monroy-Kuhn J.M."/>
            <person name="Moser A."/>
            <person name="Murali S.C."/>
            <person name="Muzny D.M."/>
            <person name="Otani S."/>
            <person name="Piulachs M.-D."/>
            <person name="Poelchau M."/>
            <person name="Qu J."/>
            <person name="Schaub F."/>
            <person name="Wada-Katsumata A."/>
            <person name="Worley K.C."/>
            <person name="Xie Q."/>
            <person name="Ylla G."/>
            <person name="Poulsen M."/>
            <person name="Gibbs R.A."/>
            <person name="Schal C."/>
            <person name="Richards S."/>
            <person name="Belles X."/>
            <person name="Korb J."/>
            <person name="Bornberg-Bauer E."/>
        </authorList>
    </citation>
    <scope>NUCLEOTIDE SEQUENCE [LARGE SCALE GENOMIC DNA]</scope>
    <source>
        <tissue evidence="2">Whole body</tissue>
    </source>
</reference>
<dbReference type="AlphaFoldDB" id="A0A2J7PFW8"/>
<dbReference type="PANTHER" id="PTHR36688">
    <property type="entry name" value="ENDO/EXONUCLEASE/PHOSPHATASE DOMAIN-CONTAINING PROTEIN"/>
    <property type="match status" value="1"/>
</dbReference>
<feature type="compositionally biased region" description="Polar residues" evidence="1">
    <location>
        <begin position="155"/>
        <end position="174"/>
    </location>
</feature>